<keyword evidence="2" id="KW-1185">Reference proteome</keyword>
<dbReference type="Proteomes" id="UP000246740">
    <property type="component" value="Unassembled WGS sequence"/>
</dbReference>
<evidence type="ECO:0000313" key="2">
    <source>
        <dbReference type="Proteomes" id="UP000246740"/>
    </source>
</evidence>
<gene>
    <name evidence="1" type="ORF">BCV70DRAFT_41307</name>
</gene>
<organism evidence="1 2">
    <name type="scientific">Testicularia cyperi</name>
    <dbReference type="NCBI Taxonomy" id="1882483"/>
    <lineage>
        <taxon>Eukaryota</taxon>
        <taxon>Fungi</taxon>
        <taxon>Dikarya</taxon>
        <taxon>Basidiomycota</taxon>
        <taxon>Ustilaginomycotina</taxon>
        <taxon>Ustilaginomycetes</taxon>
        <taxon>Ustilaginales</taxon>
        <taxon>Anthracoideaceae</taxon>
        <taxon>Testicularia</taxon>
    </lineage>
</organism>
<protein>
    <submittedName>
        <fullName evidence="1">Uncharacterized protein</fullName>
    </submittedName>
</protein>
<dbReference type="AlphaFoldDB" id="A0A317XIJ6"/>
<dbReference type="EMBL" id="KZ819200">
    <property type="protein sequence ID" value="PWY98133.1"/>
    <property type="molecule type" value="Genomic_DNA"/>
</dbReference>
<evidence type="ECO:0000313" key="1">
    <source>
        <dbReference type="EMBL" id="PWY98133.1"/>
    </source>
</evidence>
<sequence length="132" mass="15282">MPALALLPKGTITRARGKQYYTDNLFPKPLRRTLISRSPLSFWKPSPPCRLSPHSLMQHCNCDLGWYRHLSVQACRSHFCRVERQSSCPTACEEEKKGQRKGFATCSPLMFYGSARIMMHFRQLFLSCQKIE</sequence>
<proteinExistence type="predicted"/>
<accession>A0A317XIJ6</accession>
<dbReference type="InParanoid" id="A0A317XIJ6"/>
<name>A0A317XIJ6_9BASI</name>
<reference evidence="1 2" key="1">
    <citation type="journal article" date="2018" name="Mol. Biol. Evol.">
        <title>Broad Genomic Sampling Reveals a Smut Pathogenic Ancestry of the Fungal Clade Ustilaginomycotina.</title>
        <authorList>
            <person name="Kijpornyongpan T."/>
            <person name="Mondo S.J."/>
            <person name="Barry K."/>
            <person name="Sandor L."/>
            <person name="Lee J."/>
            <person name="Lipzen A."/>
            <person name="Pangilinan J."/>
            <person name="LaButti K."/>
            <person name="Hainaut M."/>
            <person name="Henrissat B."/>
            <person name="Grigoriev I.V."/>
            <person name="Spatafora J.W."/>
            <person name="Aime M.C."/>
        </authorList>
    </citation>
    <scope>NUCLEOTIDE SEQUENCE [LARGE SCALE GENOMIC DNA]</scope>
    <source>
        <strain evidence="1 2">MCA 3645</strain>
    </source>
</reference>